<sequence length="62" mass="7016">VHQRSVHARIHPSPCKSQRTVPRNDNMEHRVKLITGTFTTACIAHGYLCFERRVCVAMQGLG</sequence>
<feature type="non-terminal residue" evidence="2">
    <location>
        <position position="62"/>
    </location>
</feature>
<accession>A0AAV7VMC9</accession>
<feature type="compositionally biased region" description="Basic residues" evidence="1">
    <location>
        <begin position="1"/>
        <end position="10"/>
    </location>
</feature>
<evidence type="ECO:0000256" key="1">
    <source>
        <dbReference type="SAM" id="MobiDB-lite"/>
    </source>
</evidence>
<comment type="caution">
    <text evidence="2">The sequence shown here is derived from an EMBL/GenBank/DDBJ whole genome shotgun (WGS) entry which is preliminary data.</text>
</comment>
<dbReference type="EMBL" id="JANPWB010000003">
    <property type="protein sequence ID" value="KAJ1202789.1"/>
    <property type="molecule type" value="Genomic_DNA"/>
</dbReference>
<protein>
    <submittedName>
        <fullName evidence="2">Uncharacterized protein</fullName>
    </submittedName>
</protein>
<evidence type="ECO:0000313" key="2">
    <source>
        <dbReference type="EMBL" id="KAJ1202789.1"/>
    </source>
</evidence>
<feature type="region of interest" description="Disordered" evidence="1">
    <location>
        <begin position="1"/>
        <end position="26"/>
    </location>
</feature>
<evidence type="ECO:0000313" key="3">
    <source>
        <dbReference type="Proteomes" id="UP001066276"/>
    </source>
</evidence>
<name>A0AAV7VMC9_PLEWA</name>
<gene>
    <name evidence="2" type="ORF">NDU88_006585</name>
</gene>
<dbReference type="Proteomes" id="UP001066276">
    <property type="component" value="Chromosome 2_1"/>
</dbReference>
<feature type="non-terminal residue" evidence="2">
    <location>
        <position position="1"/>
    </location>
</feature>
<dbReference type="AlphaFoldDB" id="A0AAV7VMC9"/>
<organism evidence="2 3">
    <name type="scientific">Pleurodeles waltl</name>
    <name type="common">Iberian ribbed newt</name>
    <dbReference type="NCBI Taxonomy" id="8319"/>
    <lineage>
        <taxon>Eukaryota</taxon>
        <taxon>Metazoa</taxon>
        <taxon>Chordata</taxon>
        <taxon>Craniata</taxon>
        <taxon>Vertebrata</taxon>
        <taxon>Euteleostomi</taxon>
        <taxon>Amphibia</taxon>
        <taxon>Batrachia</taxon>
        <taxon>Caudata</taxon>
        <taxon>Salamandroidea</taxon>
        <taxon>Salamandridae</taxon>
        <taxon>Pleurodelinae</taxon>
        <taxon>Pleurodeles</taxon>
    </lineage>
</organism>
<reference evidence="2" key="1">
    <citation type="journal article" date="2022" name="bioRxiv">
        <title>Sequencing and chromosome-scale assembly of the giantPleurodeles waltlgenome.</title>
        <authorList>
            <person name="Brown T."/>
            <person name="Elewa A."/>
            <person name="Iarovenko S."/>
            <person name="Subramanian E."/>
            <person name="Araus A.J."/>
            <person name="Petzold A."/>
            <person name="Susuki M."/>
            <person name="Suzuki K.-i.T."/>
            <person name="Hayashi T."/>
            <person name="Toyoda A."/>
            <person name="Oliveira C."/>
            <person name="Osipova E."/>
            <person name="Leigh N.D."/>
            <person name="Simon A."/>
            <person name="Yun M.H."/>
        </authorList>
    </citation>
    <scope>NUCLEOTIDE SEQUENCE</scope>
    <source>
        <strain evidence="2">20211129_DDA</strain>
        <tissue evidence="2">Liver</tissue>
    </source>
</reference>
<proteinExistence type="predicted"/>
<keyword evidence="3" id="KW-1185">Reference proteome</keyword>